<dbReference type="SUPFAM" id="SSF53335">
    <property type="entry name" value="S-adenosyl-L-methionine-dependent methyltransferases"/>
    <property type="match status" value="1"/>
</dbReference>
<evidence type="ECO:0000313" key="3">
    <source>
        <dbReference type="Proteomes" id="UP001160130"/>
    </source>
</evidence>
<dbReference type="Pfam" id="PF13649">
    <property type="entry name" value="Methyltransf_25"/>
    <property type="match status" value="1"/>
</dbReference>
<protein>
    <submittedName>
        <fullName evidence="2">SAM-dependent methyltransferase</fullName>
    </submittedName>
</protein>
<keyword evidence="3" id="KW-1185">Reference proteome</keyword>
<dbReference type="InterPro" id="IPR041698">
    <property type="entry name" value="Methyltransf_25"/>
</dbReference>
<gene>
    <name evidence="2" type="ORF">M2272_002099</name>
</gene>
<feature type="domain" description="Methyltransferase" evidence="1">
    <location>
        <begin position="50"/>
        <end position="139"/>
    </location>
</feature>
<keyword evidence="2" id="KW-0489">Methyltransferase</keyword>
<accession>A0ABT6KXM1</accession>
<keyword evidence="2" id="KW-0808">Transferase</keyword>
<dbReference type="RefSeq" id="WP_280832117.1">
    <property type="nucleotide sequence ID" value="NZ_JARXVE010000003.1"/>
</dbReference>
<dbReference type="Gene3D" id="3.40.50.150">
    <property type="entry name" value="Vaccinia Virus protein VP39"/>
    <property type="match status" value="1"/>
</dbReference>
<dbReference type="GO" id="GO:0032259">
    <property type="term" value="P:methylation"/>
    <property type="evidence" value="ECO:0007669"/>
    <property type="project" value="UniProtKB-KW"/>
</dbReference>
<dbReference type="PANTHER" id="PTHR43667:SF2">
    <property type="entry name" value="FATTY ACID C-METHYL TRANSFERASE"/>
    <property type="match status" value="1"/>
</dbReference>
<proteinExistence type="predicted"/>
<dbReference type="EMBL" id="JARXVE010000003">
    <property type="protein sequence ID" value="MDH6195459.1"/>
    <property type="molecule type" value="Genomic_DNA"/>
</dbReference>
<dbReference type="GO" id="GO:0008168">
    <property type="term" value="F:methyltransferase activity"/>
    <property type="evidence" value="ECO:0007669"/>
    <property type="project" value="UniProtKB-KW"/>
</dbReference>
<sequence>MCGRVYDQYELIATEYAQAFPDDFGPRPFDRAVFRSFADLVARSGGSTALDVGCGPGQAAAELTDCGLRAEGIDGSAAMVSLAQQRWPHVRFQAADMFDLPYEAGTFDAVCAWYSIIHTPAEVLPELFTRFRRVLTDPGWLLLGFQTDAPPLTFDHAYGRDVALTFLRHDTATVCAALEASGFSVYATTKRARLAHLDETAAQAMVIAHTSRIRLVDSRFRRRCWFR</sequence>
<comment type="caution">
    <text evidence="2">The sequence shown here is derived from an EMBL/GenBank/DDBJ whole genome shotgun (WGS) entry which is preliminary data.</text>
</comment>
<organism evidence="2 3">
    <name type="scientific">Mycolicibacterium frederiksbergense</name>
    <dbReference type="NCBI Taxonomy" id="117567"/>
    <lineage>
        <taxon>Bacteria</taxon>
        <taxon>Bacillati</taxon>
        <taxon>Actinomycetota</taxon>
        <taxon>Actinomycetes</taxon>
        <taxon>Mycobacteriales</taxon>
        <taxon>Mycobacteriaceae</taxon>
        <taxon>Mycolicibacterium</taxon>
    </lineage>
</organism>
<evidence type="ECO:0000259" key="1">
    <source>
        <dbReference type="Pfam" id="PF13649"/>
    </source>
</evidence>
<name>A0ABT6KXM1_9MYCO</name>
<dbReference type="InterPro" id="IPR050723">
    <property type="entry name" value="CFA/CMAS"/>
</dbReference>
<dbReference type="PANTHER" id="PTHR43667">
    <property type="entry name" value="CYCLOPROPANE-FATTY-ACYL-PHOSPHOLIPID SYNTHASE"/>
    <property type="match status" value="1"/>
</dbReference>
<evidence type="ECO:0000313" key="2">
    <source>
        <dbReference type="EMBL" id="MDH6195459.1"/>
    </source>
</evidence>
<dbReference type="CDD" id="cd02440">
    <property type="entry name" value="AdoMet_MTases"/>
    <property type="match status" value="1"/>
</dbReference>
<dbReference type="InterPro" id="IPR029063">
    <property type="entry name" value="SAM-dependent_MTases_sf"/>
</dbReference>
<reference evidence="2 3" key="1">
    <citation type="submission" date="2023-04" db="EMBL/GenBank/DDBJ databases">
        <title>Forest soil microbial communities from Buena Vista Peninsula, Colon Province, Panama.</title>
        <authorList>
            <person name="Bouskill N."/>
        </authorList>
    </citation>
    <scope>NUCLEOTIDE SEQUENCE [LARGE SCALE GENOMIC DNA]</scope>
    <source>
        <strain evidence="2 3">AC80</strain>
    </source>
</reference>
<dbReference type="Proteomes" id="UP001160130">
    <property type="component" value="Unassembled WGS sequence"/>
</dbReference>